<dbReference type="RefSeq" id="WP_002692279.1">
    <property type="nucleotide sequence ID" value="NZ_JH600070.1"/>
</dbReference>
<evidence type="ECO:0000313" key="5">
    <source>
        <dbReference type="Proteomes" id="UP000005744"/>
    </source>
</evidence>
<dbReference type="Gene3D" id="3.40.50.1460">
    <property type="match status" value="1"/>
</dbReference>
<dbReference type="STRING" id="395493.BegalDRAFT_3508"/>
<dbReference type="Proteomes" id="UP000005744">
    <property type="component" value="Unassembled WGS sequence"/>
</dbReference>
<feature type="domain" description="Peptidase C14 caspase" evidence="3">
    <location>
        <begin position="32"/>
        <end position="240"/>
    </location>
</feature>
<dbReference type="InterPro" id="IPR011600">
    <property type="entry name" value="Pept_C14_caspase"/>
</dbReference>
<reference evidence="4 5" key="1">
    <citation type="submission" date="2011-11" db="EMBL/GenBank/DDBJ databases">
        <title>Improved High-Quality Draft sequence of Beggiatoa alba B18lD.</title>
        <authorList>
            <consortium name="US DOE Joint Genome Institute"/>
            <person name="Lucas S."/>
            <person name="Han J."/>
            <person name="Lapidus A."/>
            <person name="Cheng J.-F."/>
            <person name="Goodwin L."/>
            <person name="Pitluck S."/>
            <person name="Peters L."/>
            <person name="Mikhailova N."/>
            <person name="Held B."/>
            <person name="Detter J.C."/>
            <person name="Han C."/>
            <person name="Tapia R."/>
            <person name="Land M."/>
            <person name="Hauser L."/>
            <person name="Kyrpides N."/>
            <person name="Ivanova N."/>
            <person name="Pagani I."/>
            <person name="Samuel K."/>
            <person name="Teske A."/>
            <person name="Mueller J."/>
            <person name="Woyke T."/>
        </authorList>
    </citation>
    <scope>NUCLEOTIDE SEQUENCE [LARGE SCALE GENOMIC DNA]</scope>
    <source>
        <strain evidence="4 5">B18LD</strain>
    </source>
</reference>
<dbReference type="GO" id="GO:0006508">
    <property type="term" value="P:proteolysis"/>
    <property type="evidence" value="ECO:0007669"/>
    <property type="project" value="InterPro"/>
</dbReference>
<dbReference type="Pfam" id="PF00656">
    <property type="entry name" value="Peptidase_C14"/>
    <property type="match status" value="1"/>
</dbReference>
<name>I3CL25_9GAMM</name>
<gene>
    <name evidence="4" type="ORF">BegalDRAFT_3508</name>
</gene>
<dbReference type="AlphaFoldDB" id="I3CL25"/>
<protein>
    <submittedName>
        <fullName evidence="4">Caspase domain-containing protein</fullName>
    </submittedName>
</protein>
<evidence type="ECO:0000259" key="3">
    <source>
        <dbReference type="Pfam" id="PF00656"/>
    </source>
</evidence>
<feature type="coiled-coil region" evidence="1">
    <location>
        <begin position="468"/>
        <end position="495"/>
    </location>
</feature>
<proteinExistence type="predicted"/>
<dbReference type="HOGENOM" id="CLU_539333_0_0_6"/>
<dbReference type="OrthoDB" id="5625901at2"/>
<feature type="chain" id="PRO_5003669073" evidence="2">
    <location>
        <begin position="28"/>
        <end position="505"/>
    </location>
</feature>
<dbReference type="eggNOG" id="COG4249">
    <property type="taxonomic scope" value="Bacteria"/>
</dbReference>
<evidence type="ECO:0000256" key="1">
    <source>
        <dbReference type="SAM" id="Coils"/>
    </source>
</evidence>
<dbReference type="SUPFAM" id="SSF52129">
    <property type="entry name" value="Caspase-like"/>
    <property type="match status" value="1"/>
</dbReference>
<dbReference type="GO" id="GO:0004197">
    <property type="term" value="F:cysteine-type endopeptidase activity"/>
    <property type="evidence" value="ECO:0007669"/>
    <property type="project" value="InterPro"/>
</dbReference>
<keyword evidence="2" id="KW-0732">Signal</keyword>
<evidence type="ECO:0000256" key="2">
    <source>
        <dbReference type="SAM" id="SignalP"/>
    </source>
</evidence>
<organism evidence="4 5">
    <name type="scientific">Beggiatoa alba B18LD</name>
    <dbReference type="NCBI Taxonomy" id="395493"/>
    <lineage>
        <taxon>Bacteria</taxon>
        <taxon>Pseudomonadati</taxon>
        <taxon>Pseudomonadota</taxon>
        <taxon>Gammaproteobacteria</taxon>
        <taxon>Thiotrichales</taxon>
        <taxon>Thiotrichaceae</taxon>
        <taxon>Beggiatoa</taxon>
    </lineage>
</organism>
<evidence type="ECO:0000313" key="4">
    <source>
        <dbReference type="EMBL" id="EIJ44318.1"/>
    </source>
</evidence>
<feature type="signal peptide" evidence="2">
    <location>
        <begin position="1"/>
        <end position="27"/>
    </location>
</feature>
<keyword evidence="5" id="KW-1185">Reference proteome</keyword>
<dbReference type="EMBL" id="JH600070">
    <property type="protein sequence ID" value="EIJ44318.1"/>
    <property type="molecule type" value="Genomic_DNA"/>
</dbReference>
<accession>I3CL25</accession>
<dbReference type="InterPro" id="IPR029030">
    <property type="entry name" value="Caspase-like_dom_sf"/>
</dbReference>
<keyword evidence="1" id="KW-0175">Coiled coil</keyword>
<sequence>MSKKWLSVLIKSSFIFCCFLWISSSFATTLHALLVIEDDYQDEDLNNIAQSIKVDYGNLSKFLKILDDRGIIAVKKTVLRGRQATLSRIKETIDKTTVAADDVILFYFSGHGGMEQGKTFLYTSDSANLDRQSLEKAVAAKNARLKIILTDACSNSIDGVVAMRSMANKRNAAKGQFDEVYRDLFLKHEGLLHLSASSEGEYAWSDNQLGGYFTYYFINEGLMKKPASSWEKVFTESRDKTLQMYGLLPARQRAELKTQGIKGQTPKAFALPTHLVTETNSTSTPAQPITPVTSAESEELTIENLTDKPVIFYRDIDQENEDDEDPPITLAPNEKINIPVNSVVYFQSAKDDFYYYDLETGAYYFDKDEQNQLDLYSVDAEDISDKPDADKQYQKLLTAEWEWDDGDSVVYTTLQADGKFIDRDEADRVITQGTWRIETTVDEEDGTYSQLIFELEEDGEPVRLSYSIDFLDDDNVRLELEEERINQEISEFDEDADLTVMLYRH</sequence>